<gene>
    <name evidence="6" type="primary">ycfH</name>
    <name evidence="6" type="ORF">BUANCORI2928_281</name>
</gene>
<comment type="cofactor">
    <cofactor evidence="1">
        <name>a divalent metal cation</name>
        <dbReference type="ChEBI" id="CHEBI:60240"/>
    </cofactor>
</comment>
<organism evidence="6">
    <name type="scientific">Buchnera aphidicola</name>
    <name type="common">Anoecia corni</name>
    <dbReference type="NCBI Taxonomy" id="2994477"/>
    <lineage>
        <taxon>Bacteria</taxon>
        <taxon>Pseudomonadati</taxon>
        <taxon>Pseudomonadota</taxon>
        <taxon>Gammaproteobacteria</taxon>
        <taxon>Enterobacterales</taxon>
        <taxon>Erwiniaceae</taxon>
        <taxon>Buchnera</taxon>
    </lineage>
</organism>
<protein>
    <submittedName>
        <fullName evidence="6">Uncharacterized metal-dependent hydrolase YcfH</fullName>
        <ecNumber evidence="6">3.1.-.-</ecNumber>
    </submittedName>
</protein>
<feature type="binding site" evidence="5">
    <location>
        <position position="7"/>
    </location>
    <ligand>
        <name>a divalent metal cation</name>
        <dbReference type="ChEBI" id="CHEBI:60240"/>
        <label>1</label>
    </ligand>
</feature>
<reference evidence="6" key="1">
    <citation type="submission" date="2024-06" db="EMBL/GenBank/DDBJ databases">
        <authorList>
            <person name="Manzano-Marin A."/>
            <person name="Manzano-Marin A."/>
            <person name="Alejandro Manzano Marin A."/>
        </authorList>
    </citation>
    <scope>NUCLEOTIDE SEQUENCE</scope>
    <source>
        <strain evidence="6">Ancorni-2928</strain>
    </source>
</reference>
<dbReference type="PROSITE" id="PS01137">
    <property type="entry name" value="TATD_1"/>
    <property type="match status" value="1"/>
</dbReference>
<dbReference type="PANTHER" id="PTHR46124">
    <property type="entry name" value="D-AMINOACYL-TRNA DEACYLASE"/>
    <property type="match status" value="1"/>
</dbReference>
<dbReference type="GO" id="GO:0005829">
    <property type="term" value="C:cytosol"/>
    <property type="evidence" value="ECO:0007669"/>
    <property type="project" value="TreeGrafter"/>
</dbReference>
<evidence type="ECO:0000256" key="5">
    <source>
        <dbReference type="PIRSR" id="PIRSR005902-1"/>
    </source>
</evidence>
<proteinExistence type="inferred from homology"/>
<feature type="binding site" evidence="5">
    <location>
        <position position="205"/>
    </location>
    <ligand>
        <name>a divalent metal cation</name>
        <dbReference type="ChEBI" id="CHEBI:60240"/>
        <label>1</label>
    </ligand>
</feature>
<evidence type="ECO:0000256" key="3">
    <source>
        <dbReference type="ARBA" id="ARBA00022723"/>
    </source>
</evidence>
<dbReference type="EMBL" id="OZ060371">
    <property type="protein sequence ID" value="CAL4043262.1"/>
    <property type="molecule type" value="Genomic_DNA"/>
</dbReference>
<dbReference type="GO" id="GO:0004536">
    <property type="term" value="F:DNA nuclease activity"/>
    <property type="evidence" value="ECO:0007669"/>
    <property type="project" value="InterPro"/>
</dbReference>
<feature type="binding site" evidence="5">
    <location>
        <position position="9"/>
    </location>
    <ligand>
        <name>a divalent metal cation</name>
        <dbReference type="ChEBI" id="CHEBI:60240"/>
        <label>1</label>
    </ligand>
</feature>
<feature type="binding site" evidence="5">
    <location>
        <position position="94"/>
    </location>
    <ligand>
        <name>a divalent metal cation</name>
        <dbReference type="ChEBI" id="CHEBI:60240"/>
        <label>1</label>
    </ligand>
</feature>
<dbReference type="GO" id="GO:0046872">
    <property type="term" value="F:metal ion binding"/>
    <property type="evidence" value="ECO:0007669"/>
    <property type="project" value="UniProtKB-KW"/>
</dbReference>
<dbReference type="FunFam" id="3.20.20.140:FF:000005">
    <property type="entry name" value="TatD family hydrolase"/>
    <property type="match status" value="1"/>
</dbReference>
<evidence type="ECO:0000256" key="4">
    <source>
        <dbReference type="ARBA" id="ARBA00022801"/>
    </source>
</evidence>
<dbReference type="GO" id="GO:0016788">
    <property type="term" value="F:hydrolase activity, acting on ester bonds"/>
    <property type="evidence" value="ECO:0007669"/>
    <property type="project" value="InterPro"/>
</dbReference>
<evidence type="ECO:0000256" key="1">
    <source>
        <dbReference type="ARBA" id="ARBA00001968"/>
    </source>
</evidence>
<comment type="similarity">
    <text evidence="2">Belongs to the metallo-dependent hydrolases superfamily. TatD-type hydrolase family.</text>
</comment>
<sequence>MFLVDSHCHIDDLDYKKLHLNVNDVLDKAKKKNVHAILAVSISLEKFKKFILVDTLCSKVWYSCGIHPLYCSNDNSILELEKFANNRKVIAIGETGLDYYHHRKNVNLQKKFFRQHIRTALKLNKPLIVHTRNSSSDVLKILKEEKAHICKGVIHSFTESKSIAKKFLDMNFFISFSGITTFKNAQHLLEVVKFIPIERMLIETDSPYLTPVPYRGRENQPAYLYNIANYLSKIKNMNLNIFSAITTKNFYRLFFKHNK</sequence>
<dbReference type="PIRSF" id="PIRSF005902">
    <property type="entry name" value="DNase_TatD"/>
    <property type="match status" value="1"/>
</dbReference>
<keyword evidence="4 6" id="KW-0378">Hydrolase</keyword>
<accession>A0AAT9IGJ9</accession>
<dbReference type="NCBIfam" id="TIGR00010">
    <property type="entry name" value="YchF/TatD family DNA exonuclease"/>
    <property type="match status" value="1"/>
</dbReference>
<dbReference type="SUPFAM" id="SSF51556">
    <property type="entry name" value="Metallo-dependent hydrolases"/>
    <property type="match status" value="1"/>
</dbReference>
<name>A0AAT9IGJ9_9GAMM</name>
<feature type="binding site" evidence="5">
    <location>
        <position position="155"/>
    </location>
    <ligand>
        <name>a divalent metal cation</name>
        <dbReference type="ChEBI" id="CHEBI:60240"/>
        <label>2</label>
    </ligand>
</feature>
<feature type="binding site" evidence="5">
    <location>
        <position position="130"/>
    </location>
    <ligand>
        <name>a divalent metal cation</name>
        <dbReference type="ChEBI" id="CHEBI:60240"/>
        <label>2</label>
    </ligand>
</feature>
<evidence type="ECO:0000256" key="2">
    <source>
        <dbReference type="ARBA" id="ARBA00009275"/>
    </source>
</evidence>
<dbReference type="InterPro" id="IPR018228">
    <property type="entry name" value="DNase_TatD-rel_CS"/>
</dbReference>
<dbReference type="InterPro" id="IPR032466">
    <property type="entry name" value="Metal_Hydrolase"/>
</dbReference>
<dbReference type="Pfam" id="PF01026">
    <property type="entry name" value="TatD_DNase"/>
    <property type="match status" value="1"/>
</dbReference>
<dbReference type="PANTHER" id="PTHR46124:SF2">
    <property type="entry name" value="D-AMINOACYL-TRNA DEACYLASE"/>
    <property type="match status" value="1"/>
</dbReference>
<dbReference type="InterPro" id="IPR015991">
    <property type="entry name" value="TatD/YcfH-like"/>
</dbReference>
<dbReference type="EC" id="3.1.-.-" evidence="6"/>
<dbReference type="InterPro" id="IPR001130">
    <property type="entry name" value="TatD-like"/>
</dbReference>
<dbReference type="Gene3D" id="3.20.20.140">
    <property type="entry name" value="Metal-dependent hydrolases"/>
    <property type="match status" value="1"/>
</dbReference>
<keyword evidence="3 5" id="KW-0479">Metal-binding</keyword>
<dbReference type="CDD" id="cd01310">
    <property type="entry name" value="TatD_DNAse"/>
    <property type="match status" value="1"/>
</dbReference>
<dbReference type="AlphaFoldDB" id="A0AAT9IGJ9"/>
<evidence type="ECO:0000313" key="6">
    <source>
        <dbReference type="EMBL" id="CAL4043262.1"/>
    </source>
</evidence>